<accession>A0A0F7ZRM6</accession>
<name>A0A0F7ZRM6_9HYPO</name>
<proteinExistence type="predicted"/>
<protein>
    <submittedName>
        <fullName evidence="2">Uncharacterized protein</fullName>
    </submittedName>
</protein>
<dbReference type="EMBL" id="KQ030670">
    <property type="protein sequence ID" value="KJZ69878.1"/>
    <property type="molecule type" value="Genomic_DNA"/>
</dbReference>
<reference evidence="2 3" key="1">
    <citation type="journal article" date="2014" name="Genome Biol. Evol.">
        <title>Comparative genomics and transcriptomics analyses reveal divergent lifestyle features of nematode endoparasitic fungus Hirsutella minnesotensis.</title>
        <authorList>
            <person name="Lai Y."/>
            <person name="Liu K."/>
            <person name="Zhang X."/>
            <person name="Zhang X."/>
            <person name="Li K."/>
            <person name="Wang N."/>
            <person name="Shu C."/>
            <person name="Wu Y."/>
            <person name="Wang C."/>
            <person name="Bushley K.E."/>
            <person name="Xiang M."/>
            <person name="Liu X."/>
        </authorList>
    </citation>
    <scope>NUCLEOTIDE SEQUENCE [LARGE SCALE GENOMIC DNA]</scope>
    <source>
        <strain evidence="2 3">3608</strain>
    </source>
</reference>
<dbReference type="OrthoDB" id="5343383at2759"/>
<sequence>MSPPTPEPSGNESGSESDDQYSSSSEGPRYTPQELGAIFLDLYQFLATLHFDPAHLKVPPAGGWPHITPEFCADFKSDYVLDVIRHLPYFAHHENQVAAFHYNSHLIDYSAWTEQDFAKGDEAAGQYDLYNDDGDVVKPENLLGFAMGRESFGRYMWLIGTEGCVIEEAVRAWDLQQGNVKDYFERLKQEYRELKLVPCLGKVTIEANHVPEAKEDLVITKDQVYAQPEPWGTHLDVQYLRQLYRQHGWPQAFQEEDARRAVGELFESMPEAREDWRQDLYW</sequence>
<organism evidence="2 3">
    <name type="scientific">Hirsutella minnesotensis 3608</name>
    <dbReference type="NCBI Taxonomy" id="1043627"/>
    <lineage>
        <taxon>Eukaryota</taxon>
        <taxon>Fungi</taxon>
        <taxon>Dikarya</taxon>
        <taxon>Ascomycota</taxon>
        <taxon>Pezizomycotina</taxon>
        <taxon>Sordariomycetes</taxon>
        <taxon>Hypocreomycetidae</taxon>
        <taxon>Hypocreales</taxon>
        <taxon>Ophiocordycipitaceae</taxon>
        <taxon>Hirsutella</taxon>
    </lineage>
</organism>
<dbReference type="Proteomes" id="UP000054481">
    <property type="component" value="Unassembled WGS sequence"/>
</dbReference>
<gene>
    <name evidence="2" type="ORF">HIM_10733</name>
</gene>
<dbReference type="AlphaFoldDB" id="A0A0F7ZRM6"/>
<keyword evidence="3" id="KW-1185">Reference proteome</keyword>
<feature type="compositionally biased region" description="Low complexity" evidence="1">
    <location>
        <begin position="8"/>
        <end position="27"/>
    </location>
</feature>
<evidence type="ECO:0000313" key="3">
    <source>
        <dbReference type="Proteomes" id="UP000054481"/>
    </source>
</evidence>
<feature type="region of interest" description="Disordered" evidence="1">
    <location>
        <begin position="1"/>
        <end position="29"/>
    </location>
</feature>
<evidence type="ECO:0000313" key="2">
    <source>
        <dbReference type="EMBL" id="KJZ69878.1"/>
    </source>
</evidence>
<evidence type="ECO:0000256" key="1">
    <source>
        <dbReference type="SAM" id="MobiDB-lite"/>
    </source>
</evidence>